<feature type="repeat" description="PPR" evidence="2">
    <location>
        <begin position="496"/>
        <end position="530"/>
    </location>
</feature>
<sequence length="707" mass="77181">MRQQRPPKQAPALSTDQVRWLQTLADSDEPQYECYVAATLLFMIYARARHSDLRRSQSLFVDTDDSGQAVFIECEVLNPKQSKQSRRRNMFLPLVAPAEGICQEPWANRWLELRKSLGLKCHGSLEDDPLLPDLAADGSLLKTNMDAATTTKWMRCLLSRQPGSSTEALLKMSSQGLKATCLSWTMKAGIPDPDQTLLGYHSRGRSSSTLSYGRDSLAGPLRCLQQVLQDVRSGSFKPDSTRSGRWSSQSAAASSQPETAGLVTGSSRKQPPLPEPSSASSSESEPASEGSSGDDVQLLQSVSHSLALVAESSEYQFLTNVKSGVVHISRVRADRLLCGRTVFSGLKAMLWQKAHDVAARLQSSDIEADAFSLNELLTCSRWRMGMQLPTALKVQLTPVTCASLLYACEWRVAVHLLFSVKEAALETSTMNFNAVTSACSRASAWRNTLLLASMLTRRFPADLKMASSTLAACGASDEWERALSLFFELQTAKLSNAFTYGAAISACGRGGCWLEAFWLLEEAAASEIEPDDVMLNSAISACRSEWAAAIALLQRFFSQNIRPTVTTYCAVMTACDRCEQPRKVLSVFGACVADLQPNAVAVSLGLRACDAGGWWHAAMRLLHEAAEAMVELDGQSFDAALGACRAGYWRTAMMLLAGAERNRLETEAGGWSAIVTTYCRAGCHQQLRSLMSSLRSKASIRLQRVGR</sequence>
<dbReference type="OrthoDB" id="418822at2759"/>
<dbReference type="Pfam" id="PF01535">
    <property type="entry name" value="PPR"/>
    <property type="match status" value="1"/>
</dbReference>
<evidence type="ECO:0000313" key="5">
    <source>
        <dbReference type="Proteomes" id="UP000186817"/>
    </source>
</evidence>
<evidence type="ECO:0000313" key="4">
    <source>
        <dbReference type="EMBL" id="OLP99766.1"/>
    </source>
</evidence>
<gene>
    <name evidence="4" type="primary">MRL1</name>
    <name evidence="4" type="ORF">AK812_SmicGene17657</name>
</gene>
<dbReference type="InterPro" id="IPR002885">
    <property type="entry name" value="PPR_rpt"/>
</dbReference>
<feature type="region of interest" description="Disordered" evidence="3">
    <location>
        <begin position="234"/>
        <end position="296"/>
    </location>
</feature>
<comment type="caution">
    <text evidence="4">The sequence shown here is derived from an EMBL/GenBank/DDBJ whole genome shotgun (WGS) entry which is preliminary data.</text>
</comment>
<dbReference type="Gene3D" id="1.25.40.10">
    <property type="entry name" value="Tetratricopeptide repeat domain"/>
    <property type="match status" value="2"/>
</dbReference>
<dbReference type="PANTHER" id="PTHR47447">
    <property type="entry name" value="OS03G0856100 PROTEIN"/>
    <property type="match status" value="1"/>
</dbReference>
<reference evidence="4 5" key="1">
    <citation type="submission" date="2016-02" db="EMBL/GenBank/DDBJ databases">
        <title>Genome analysis of coral dinoflagellate symbionts highlights evolutionary adaptations to a symbiotic lifestyle.</title>
        <authorList>
            <person name="Aranda M."/>
            <person name="Li Y."/>
            <person name="Liew Y.J."/>
            <person name="Baumgarten S."/>
            <person name="Simakov O."/>
            <person name="Wilson M."/>
            <person name="Piel J."/>
            <person name="Ashoor H."/>
            <person name="Bougouffa S."/>
            <person name="Bajic V.B."/>
            <person name="Ryu T."/>
            <person name="Ravasi T."/>
            <person name="Bayer T."/>
            <person name="Micklem G."/>
            <person name="Kim H."/>
            <person name="Bhak J."/>
            <person name="Lajeunesse T.C."/>
            <person name="Voolstra C.R."/>
        </authorList>
    </citation>
    <scope>NUCLEOTIDE SEQUENCE [LARGE SCALE GENOMIC DNA]</scope>
    <source>
        <strain evidence="4 5">CCMP2467</strain>
    </source>
</reference>
<keyword evidence="5" id="KW-1185">Reference proteome</keyword>
<dbReference type="InterPro" id="IPR011990">
    <property type="entry name" value="TPR-like_helical_dom_sf"/>
</dbReference>
<name>A0A1Q9DX81_SYMMI</name>
<accession>A0A1Q9DX81</accession>
<dbReference type="AlphaFoldDB" id="A0A1Q9DX81"/>
<dbReference type="PROSITE" id="PS51375">
    <property type="entry name" value="PPR"/>
    <property type="match status" value="1"/>
</dbReference>
<dbReference type="PANTHER" id="PTHR47447:SF17">
    <property type="entry name" value="OS12G0638900 PROTEIN"/>
    <property type="match status" value="1"/>
</dbReference>
<evidence type="ECO:0000256" key="1">
    <source>
        <dbReference type="ARBA" id="ARBA00022737"/>
    </source>
</evidence>
<feature type="compositionally biased region" description="Low complexity" evidence="3">
    <location>
        <begin position="276"/>
        <end position="293"/>
    </location>
</feature>
<keyword evidence="1" id="KW-0677">Repeat</keyword>
<feature type="compositionally biased region" description="Low complexity" evidence="3">
    <location>
        <begin position="247"/>
        <end position="256"/>
    </location>
</feature>
<protein>
    <submittedName>
        <fullName evidence="4">Pentatricopeptide repeat-containing protein MRL1, chloroplastic</fullName>
    </submittedName>
</protein>
<dbReference type="EMBL" id="LSRX01000351">
    <property type="protein sequence ID" value="OLP99766.1"/>
    <property type="molecule type" value="Genomic_DNA"/>
</dbReference>
<evidence type="ECO:0000256" key="2">
    <source>
        <dbReference type="PROSITE-ProRule" id="PRU00708"/>
    </source>
</evidence>
<proteinExistence type="predicted"/>
<evidence type="ECO:0000256" key="3">
    <source>
        <dbReference type="SAM" id="MobiDB-lite"/>
    </source>
</evidence>
<dbReference type="Proteomes" id="UP000186817">
    <property type="component" value="Unassembled WGS sequence"/>
</dbReference>
<organism evidence="4 5">
    <name type="scientific">Symbiodinium microadriaticum</name>
    <name type="common">Dinoflagellate</name>
    <name type="synonym">Zooxanthella microadriatica</name>
    <dbReference type="NCBI Taxonomy" id="2951"/>
    <lineage>
        <taxon>Eukaryota</taxon>
        <taxon>Sar</taxon>
        <taxon>Alveolata</taxon>
        <taxon>Dinophyceae</taxon>
        <taxon>Suessiales</taxon>
        <taxon>Symbiodiniaceae</taxon>
        <taxon>Symbiodinium</taxon>
    </lineage>
</organism>